<dbReference type="Proteomes" id="UP000239366">
    <property type="component" value="Unassembled WGS sequence"/>
</dbReference>
<protein>
    <recommendedName>
        <fullName evidence="4">DoxX family protein</fullName>
    </recommendedName>
</protein>
<organism evidence="2 3">
    <name type="scientific">Aureicoccus marinus</name>
    <dbReference type="NCBI Taxonomy" id="754435"/>
    <lineage>
        <taxon>Bacteria</taxon>
        <taxon>Pseudomonadati</taxon>
        <taxon>Bacteroidota</taxon>
        <taxon>Flavobacteriia</taxon>
        <taxon>Flavobacteriales</taxon>
        <taxon>Flavobacteriaceae</taxon>
        <taxon>Aureicoccus</taxon>
    </lineage>
</organism>
<keyword evidence="3" id="KW-1185">Reference proteome</keyword>
<comment type="caution">
    <text evidence="2">The sequence shown here is derived from an EMBL/GenBank/DDBJ whole genome shotgun (WGS) entry which is preliminary data.</text>
</comment>
<name>A0A2S7T9Q8_9FLAO</name>
<keyword evidence="1" id="KW-1133">Transmembrane helix</keyword>
<keyword evidence="1" id="KW-0472">Membrane</keyword>
<dbReference type="EMBL" id="MQVX01000001">
    <property type="protein sequence ID" value="PQJ16247.1"/>
    <property type="molecule type" value="Genomic_DNA"/>
</dbReference>
<evidence type="ECO:0008006" key="4">
    <source>
        <dbReference type="Google" id="ProtNLM"/>
    </source>
</evidence>
<evidence type="ECO:0000256" key="1">
    <source>
        <dbReference type="SAM" id="Phobius"/>
    </source>
</evidence>
<evidence type="ECO:0000313" key="2">
    <source>
        <dbReference type="EMBL" id="PQJ16247.1"/>
    </source>
</evidence>
<dbReference type="AlphaFoldDB" id="A0A2S7T9Q8"/>
<accession>A0A2S7T9Q8</accession>
<feature type="transmembrane region" description="Helical" evidence="1">
    <location>
        <begin position="12"/>
        <end position="33"/>
    </location>
</feature>
<proteinExistence type="predicted"/>
<keyword evidence="1" id="KW-0812">Transmembrane</keyword>
<reference evidence="3" key="1">
    <citation type="submission" date="2016-11" db="EMBL/GenBank/DDBJ databases">
        <title>Trade-off between light-utilization and light-protection in marine flavobacteria.</title>
        <authorList>
            <person name="Kumagai Y."/>
            <person name="Yoshizawa S."/>
            <person name="Kogure K."/>
        </authorList>
    </citation>
    <scope>NUCLEOTIDE SEQUENCE [LARGE SCALE GENOMIC DNA]</scope>
    <source>
        <strain evidence="3">SG-18</strain>
    </source>
</reference>
<dbReference type="OrthoDB" id="957977at2"/>
<feature type="transmembrane region" description="Helical" evidence="1">
    <location>
        <begin position="88"/>
        <end position="106"/>
    </location>
</feature>
<dbReference type="RefSeq" id="WP_105001921.1">
    <property type="nucleotide sequence ID" value="NZ_MQVX01000001.1"/>
</dbReference>
<sequence length="134" mass="14763">MNTLDWSTNELAITGLLLFFAIAFLQSGIDKCLDFKGNLAWLKGHFKDSPLASMVPLLLAVLTLTELVAGLFSAVGAVSELFLDLEGWSYWAGLFNILALLMLFFGQRLAKDYEGAKTIAIYMVPAILLLYILP</sequence>
<gene>
    <name evidence="2" type="ORF">BST99_11405</name>
</gene>
<feature type="transmembrane region" description="Helical" evidence="1">
    <location>
        <begin position="118"/>
        <end position="133"/>
    </location>
</feature>
<evidence type="ECO:0000313" key="3">
    <source>
        <dbReference type="Proteomes" id="UP000239366"/>
    </source>
</evidence>
<feature type="transmembrane region" description="Helical" evidence="1">
    <location>
        <begin position="54"/>
        <end position="76"/>
    </location>
</feature>